<evidence type="ECO:0000256" key="1">
    <source>
        <dbReference type="ARBA" id="ARBA00004752"/>
    </source>
</evidence>
<dbReference type="GO" id="GO:0008658">
    <property type="term" value="F:penicillin binding"/>
    <property type="evidence" value="ECO:0007669"/>
    <property type="project" value="InterPro"/>
</dbReference>
<dbReference type="Gene3D" id="3.40.710.10">
    <property type="entry name" value="DD-peptidase/beta-lactamase superfamily"/>
    <property type="match status" value="1"/>
</dbReference>
<dbReference type="GO" id="GO:0008955">
    <property type="term" value="F:peptidoglycan glycosyltransferase activity"/>
    <property type="evidence" value="ECO:0007669"/>
    <property type="project" value="UniProtKB-EC"/>
</dbReference>
<accession>A0A1T5AJ33</accession>
<evidence type="ECO:0000256" key="5">
    <source>
        <dbReference type="ARBA" id="ARBA00022670"/>
    </source>
</evidence>
<reference evidence="16 17" key="1">
    <citation type="submission" date="2017-02" db="EMBL/GenBank/DDBJ databases">
        <authorList>
            <person name="Peterson S.W."/>
        </authorList>
    </citation>
    <scope>NUCLEOTIDE SEQUENCE [LARGE SCALE GENOMIC DNA]</scope>
    <source>
        <strain evidence="16 17">DSM 22899</strain>
    </source>
</reference>
<keyword evidence="7" id="KW-0808">Transferase</keyword>
<dbReference type="Gene3D" id="1.10.3810.10">
    <property type="entry name" value="Biosynthetic peptidoglycan transglycosylase-like"/>
    <property type="match status" value="1"/>
</dbReference>
<dbReference type="GO" id="GO:0030288">
    <property type="term" value="C:outer membrane-bounded periplasmic space"/>
    <property type="evidence" value="ECO:0007669"/>
    <property type="project" value="TreeGrafter"/>
</dbReference>
<evidence type="ECO:0000259" key="13">
    <source>
        <dbReference type="Pfam" id="PF00905"/>
    </source>
</evidence>
<dbReference type="SUPFAM" id="SSF53955">
    <property type="entry name" value="Lysozyme-like"/>
    <property type="match status" value="1"/>
</dbReference>
<keyword evidence="17" id="KW-1185">Reference proteome</keyword>
<feature type="domain" description="Glycosyl transferase family 51" evidence="14">
    <location>
        <begin position="87"/>
        <end position="244"/>
    </location>
</feature>
<keyword evidence="12" id="KW-1133">Transmembrane helix</keyword>
<keyword evidence="6" id="KW-0328">Glycosyltransferase</keyword>
<keyword evidence="12" id="KW-0472">Membrane</keyword>
<dbReference type="InterPro" id="IPR009647">
    <property type="entry name" value="PBP_C"/>
</dbReference>
<feature type="domain" description="Penicillin-binding protein transpeptidase" evidence="13">
    <location>
        <begin position="327"/>
        <end position="459"/>
    </location>
</feature>
<evidence type="ECO:0000256" key="2">
    <source>
        <dbReference type="ARBA" id="ARBA00007090"/>
    </source>
</evidence>
<protein>
    <recommendedName>
        <fullName evidence="10">peptidoglycan glycosyltransferase</fullName>
        <ecNumber evidence="10">2.4.99.28</ecNumber>
    </recommendedName>
</protein>
<comment type="similarity">
    <text evidence="2">In the C-terminal section; belongs to the transpeptidase family.</text>
</comment>
<feature type="domain" description="Penicillin-binding C-terminal" evidence="15">
    <location>
        <begin position="721"/>
        <end position="808"/>
    </location>
</feature>
<evidence type="ECO:0000259" key="15">
    <source>
        <dbReference type="Pfam" id="PF06832"/>
    </source>
</evidence>
<dbReference type="PANTHER" id="PTHR32282">
    <property type="entry name" value="BINDING PROTEIN TRANSPEPTIDASE, PUTATIVE-RELATED"/>
    <property type="match status" value="1"/>
</dbReference>
<dbReference type="NCBIfam" id="TIGR02073">
    <property type="entry name" value="PBP_1c"/>
    <property type="match status" value="1"/>
</dbReference>
<dbReference type="SUPFAM" id="SSF56601">
    <property type="entry name" value="beta-lactamase/transpeptidase-like"/>
    <property type="match status" value="1"/>
</dbReference>
<evidence type="ECO:0000256" key="3">
    <source>
        <dbReference type="ARBA" id="ARBA00007739"/>
    </source>
</evidence>
<evidence type="ECO:0000259" key="14">
    <source>
        <dbReference type="Pfam" id="PF00912"/>
    </source>
</evidence>
<dbReference type="InterPro" id="IPR001460">
    <property type="entry name" value="PCN-bd_Tpept"/>
</dbReference>
<dbReference type="InterPro" id="IPR036950">
    <property type="entry name" value="PBP_transglycosylase"/>
</dbReference>
<dbReference type="Proteomes" id="UP000190541">
    <property type="component" value="Unassembled WGS sequence"/>
</dbReference>
<evidence type="ECO:0000313" key="17">
    <source>
        <dbReference type="Proteomes" id="UP000190541"/>
    </source>
</evidence>
<comment type="similarity">
    <text evidence="3">In the N-terminal section; belongs to the glycosyltransferase 51 family.</text>
</comment>
<dbReference type="InterPro" id="IPR001264">
    <property type="entry name" value="Glyco_trans_51"/>
</dbReference>
<keyword evidence="9" id="KW-0511">Multifunctional enzyme</keyword>
<evidence type="ECO:0000256" key="8">
    <source>
        <dbReference type="ARBA" id="ARBA00022801"/>
    </source>
</evidence>
<comment type="pathway">
    <text evidence="1">Cell wall biogenesis; peptidoglycan biosynthesis.</text>
</comment>
<dbReference type="InterPro" id="IPR012338">
    <property type="entry name" value="Beta-lactam/transpept-like"/>
</dbReference>
<name>A0A1T5AJ33_9SPHI</name>
<dbReference type="GO" id="GO:0006508">
    <property type="term" value="P:proteolysis"/>
    <property type="evidence" value="ECO:0007669"/>
    <property type="project" value="UniProtKB-KW"/>
</dbReference>
<dbReference type="EC" id="2.4.99.28" evidence="10"/>
<feature type="transmembrane region" description="Helical" evidence="12">
    <location>
        <begin position="33"/>
        <end position="51"/>
    </location>
</feature>
<evidence type="ECO:0000256" key="7">
    <source>
        <dbReference type="ARBA" id="ARBA00022679"/>
    </source>
</evidence>
<dbReference type="InterPro" id="IPR011815">
    <property type="entry name" value="PBP_1c"/>
</dbReference>
<dbReference type="Pfam" id="PF06832">
    <property type="entry name" value="BiPBP_C"/>
    <property type="match status" value="1"/>
</dbReference>
<dbReference type="GO" id="GO:0009252">
    <property type="term" value="P:peptidoglycan biosynthetic process"/>
    <property type="evidence" value="ECO:0007669"/>
    <property type="project" value="InterPro"/>
</dbReference>
<gene>
    <name evidence="16" type="ORF">SAMN05660226_00814</name>
</gene>
<keyword evidence="12" id="KW-0812">Transmembrane</keyword>
<keyword evidence="8" id="KW-0378">Hydrolase</keyword>
<proteinExistence type="inferred from homology"/>
<dbReference type="EMBL" id="FUYS01000002">
    <property type="protein sequence ID" value="SKB35018.1"/>
    <property type="molecule type" value="Genomic_DNA"/>
</dbReference>
<evidence type="ECO:0000256" key="9">
    <source>
        <dbReference type="ARBA" id="ARBA00023268"/>
    </source>
</evidence>
<keyword evidence="5" id="KW-0645">Protease</keyword>
<dbReference type="Pfam" id="PF00905">
    <property type="entry name" value="Transpeptidase"/>
    <property type="match status" value="1"/>
</dbReference>
<sequence length="813" mass="90282">MPRCHDILYFSKMMTGVQTWAKRFTGFGKTPKGALVLTLVVLMTVVFYFSLPKPLFRTPTSFVVVDEAGALLGASIAEDGQWRFPIADTISEKFIECIIAFEDKRFYFHPGIDPLALLRAGWQNTTGRRVVSGGSTISMQVIRMSRNKPRTVWQKCIEAFLAFRLEVSYSKTAILRMYCANAPFGSNVVGLDAASWRYFGRASQQLSWAEAAMLAVLPNAPSLIHPGRNRQLLLAKRNALLDKLSAQGTLDSATAALAKLEPLPDKPRPLPRLAPHLLDRFRKEYRQLGTGTTRLETSLKANLQQQIADIIDRHHRSLSANGILNAAALVLNVETGNALAYVGNVHTPQNVEAESHVDMITALRSPGSTLKPLLYAAMLTDGLILPHTLIPDIPTQIGGYTPQNYDLGYDGALPASRALSRSLNIPAVKMLQQYKYQRFQPFLRQAGIGTLNRPADFYGLSMILGGCEVTMWQLAGTYASMARTLNHYRRHDGGYSPADYHAPSYQKNTHRPPGDGRDRASLIDHASLYFTFQAMNEVMRPGEEALWEQFTSSKKIAWKTGTSFGFRDGWAIGLTPGHVVCVWVGNADGEGRPGLTGIETAAPILFEIFGLLPHQGWFEVPLDRMVQTAVCRESGHLAGQDCPKPDTIYIPAPGHRSSVCPYHQLVHTNKGGTRRVTADCAAPGDMITTSWFVLPPAMEFYYKSRHANYRELPPFASDCAAHTEDLVMEMIYPKNDARIYIPLEIDGQRGQVIFSAAHRSKGSKIYWHLDETFVGETETFHQLALDVPAGIHRITLVDNTGARISHRFEILTK</sequence>
<evidence type="ECO:0000313" key="16">
    <source>
        <dbReference type="EMBL" id="SKB35018.1"/>
    </source>
</evidence>
<comment type="catalytic activity">
    <reaction evidence="11">
        <text>[GlcNAc-(1-&gt;4)-Mur2Ac(oyl-L-Ala-gamma-D-Glu-L-Lys-D-Ala-D-Ala)](n)-di-trans,octa-cis-undecaprenyl diphosphate + beta-D-GlcNAc-(1-&gt;4)-Mur2Ac(oyl-L-Ala-gamma-D-Glu-L-Lys-D-Ala-D-Ala)-di-trans,octa-cis-undecaprenyl diphosphate = [GlcNAc-(1-&gt;4)-Mur2Ac(oyl-L-Ala-gamma-D-Glu-L-Lys-D-Ala-D-Ala)](n+1)-di-trans,octa-cis-undecaprenyl diphosphate + di-trans,octa-cis-undecaprenyl diphosphate + H(+)</text>
        <dbReference type="Rhea" id="RHEA:23708"/>
        <dbReference type="Rhea" id="RHEA-COMP:9602"/>
        <dbReference type="Rhea" id="RHEA-COMP:9603"/>
        <dbReference type="ChEBI" id="CHEBI:15378"/>
        <dbReference type="ChEBI" id="CHEBI:58405"/>
        <dbReference type="ChEBI" id="CHEBI:60033"/>
        <dbReference type="ChEBI" id="CHEBI:78435"/>
        <dbReference type="EC" id="2.4.99.28"/>
    </reaction>
</comment>
<organism evidence="16 17">
    <name type="scientific">Parapedobacter luteus</name>
    <dbReference type="NCBI Taxonomy" id="623280"/>
    <lineage>
        <taxon>Bacteria</taxon>
        <taxon>Pseudomonadati</taxon>
        <taxon>Bacteroidota</taxon>
        <taxon>Sphingobacteriia</taxon>
        <taxon>Sphingobacteriales</taxon>
        <taxon>Sphingobacteriaceae</taxon>
        <taxon>Parapedobacter</taxon>
    </lineage>
</organism>
<evidence type="ECO:0000256" key="10">
    <source>
        <dbReference type="ARBA" id="ARBA00044770"/>
    </source>
</evidence>
<evidence type="ECO:0000256" key="12">
    <source>
        <dbReference type="SAM" id="Phobius"/>
    </source>
</evidence>
<dbReference type="GO" id="GO:0004180">
    <property type="term" value="F:carboxypeptidase activity"/>
    <property type="evidence" value="ECO:0007669"/>
    <property type="project" value="UniProtKB-KW"/>
</dbReference>
<dbReference type="PANTHER" id="PTHR32282:SF15">
    <property type="entry name" value="PENICILLIN-BINDING PROTEIN 1C"/>
    <property type="match status" value="1"/>
</dbReference>
<dbReference type="InterPro" id="IPR023346">
    <property type="entry name" value="Lysozyme-like_dom_sf"/>
</dbReference>
<dbReference type="AlphaFoldDB" id="A0A1T5AJ33"/>
<evidence type="ECO:0000256" key="4">
    <source>
        <dbReference type="ARBA" id="ARBA00022645"/>
    </source>
</evidence>
<dbReference type="InterPro" id="IPR050396">
    <property type="entry name" value="Glycosyltr_51/Transpeptidase"/>
</dbReference>
<evidence type="ECO:0000256" key="6">
    <source>
        <dbReference type="ARBA" id="ARBA00022676"/>
    </source>
</evidence>
<keyword evidence="4" id="KW-0121">Carboxypeptidase</keyword>
<evidence type="ECO:0000256" key="11">
    <source>
        <dbReference type="ARBA" id="ARBA00049902"/>
    </source>
</evidence>
<dbReference type="Pfam" id="PF00912">
    <property type="entry name" value="Transgly"/>
    <property type="match status" value="1"/>
</dbReference>
<dbReference type="STRING" id="623280.SAMN05660226_00814"/>